<feature type="transmembrane region" description="Helical" evidence="11">
    <location>
        <begin position="1133"/>
        <end position="1149"/>
    </location>
</feature>
<evidence type="ECO:0000256" key="7">
    <source>
        <dbReference type="ARBA" id="ARBA00023065"/>
    </source>
</evidence>
<keyword evidence="5 11" id="KW-0812">Transmembrane</keyword>
<evidence type="ECO:0000259" key="16">
    <source>
        <dbReference type="Pfam" id="PF24874"/>
    </source>
</evidence>
<feature type="transmembrane region" description="Helical" evidence="11">
    <location>
        <begin position="775"/>
        <end position="796"/>
    </location>
</feature>
<evidence type="ECO:0000313" key="17">
    <source>
        <dbReference type="Ensembl" id="ENSGALP00010002163.1"/>
    </source>
</evidence>
<dbReference type="Pfam" id="PF12166">
    <property type="entry name" value="Piezo_cap"/>
    <property type="match status" value="1"/>
</dbReference>
<evidence type="ECO:0000256" key="11">
    <source>
        <dbReference type="SAM" id="Phobius"/>
    </source>
</evidence>
<dbReference type="InterPro" id="IPR056770">
    <property type="entry name" value="Piezo_THU9_anchor"/>
</dbReference>
<feature type="transmembrane region" description="Helical" evidence="11">
    <location>
        <begin position="30"/>
        <end position="47"/>
    </location>
</feature>
<feature type="transmembrane region" description="Helical" evidence="11">
    <location>
        <begin position="924"/>
        <end position="944"/>
    </location>
</feature>
<evidence type="ECO:0000259" key="13">
    <source>
        <dbReference type="Pfam" id="PF15917"/>
    </source>
</evidence>
<feature type="transmembrane region" description="Helical" evidence="11">
    <location>
        <begin position="1045"/>
        <end position="1066"/>
    </location>
</feature>
<feature type="domain" description="Piezo TM1-24" evidence="15">
    <location>
        <begin position="449"/>
        <end position="802"/>
    </location>
</feature>
<comment type="subcellular location">
    <subcellularLocation>
        <location evidence="1">Cell membrane</location>
        <topology evidence="1">Multi-pass membrane protein</topology>
    </subcellularLocation>
</comment>
<evidence type="ECO:0000256" key="9">
    <source>
        <dbReference type="ARBA" id="ARBA00023303"/>
    </source>
</evidence>
<feature type="transmembrane region" description="Helical" evidence="11">
    <location>
        <begin position="973"/>
        <end position="992"/>
    </location>
</feature>
<feature type="transmembrane region" description="Helical" evidence="11">
    <location>
        <begin position="119"/>
        <end position="140"/>
    </location>
</feature>
<feature type="transmembrane region" description="Helical" evidence="11">
    <location>
        <begin position="723"/>
        <end position="742"/>
    </location>
</feature>
<feature type="region of interest" description="Disordered" evidence="10">
    <location>
        <begin position="1485"/>
        <end position="1519"/>
    </location>
</feature>
<feature type="region of interest" description="Disordered" evidence="10">
    <location>
        <begin position="1711"/>
        <end position="1814"/>
    </location>
</feature>
<keyword evidence="18" id="KW-1185">Reference proteome</keyword>
<feature type="transmembrane region" description="Helical" evidence="11">
    <location>
        <begin position="1109"/>
        <end position="1127"/>
    </location>
</feature>
<feature type="compositionally biased region" description="Acidic residues" evidence="10">
    <location>
        <begin position="873"/>
        <end position="893"/>
    </location>
</feature>
<reference evidence="17" key="2">
    <citation type="submission" date="2025-08" db="UniProtKB">
        <authorList>
            <consortium name="Ensembl"/>
        </authorList>
    </citation>
    <scope>IDENTIFICATION</scope>
    <source>
        <strain evidence="17">broiler</strain>
    </source>
</reference>
<feature type="compositionally biased region" description="Basic and acidic residues" evidence="10">
    <location>
        <begin position="840"/>
        <end position="872"/>
    </location>
</feature>
<dbReference type="PANTHER" id="PTHR47049">
    <property type="entry name" value="PIEZO-TYPE MECHANOSENSITIVE ION CHANNEL HOMOLOG"/>
    <property type="match status" value="1"/>
</dbReference>
<feature type="compositionally biased region" description="Low complexity" evidence="10">
    <location>
        <begin position="2028"/>
        <end position="2053"/>
    </location>
</feature>
<feature type="transmembrane region" description="Helical" evidence="11">
    <location>
        <begin position="2161"/>
        <end position="2180"/>
    </location>
</feature>
<keyword evidence="8 11" id="KW-0472">Membrane</keyword>
<evidence type="ECO:0000313" key="18">
    <source>
        <dbReference type="Proteomes" id="UP000000539"/>
    </source>
</evidence>
<dbReference type="Proteomes" id="UP000000539">
    <property type="component" value="Chromosome 2"/>
</dbReference>
<feature type="region of interest" description="Disordered" evidence="10">
    <location>
        <begin position="1587"/>
        <end position="1629"/>
    </location>
</feature>
<feature type="region of interest" description="Disordered" evidence="10">
    <location>
        <begin position="456"/>
        <end position="478"/>
    </location>
</feature>
<reference evidence="17" key="1">
    <citation type="submission" date="2020-11" db="EMBL/GenBank/DDBJ databases">
        <title>Gallus gallus (Chicken) genome, bGalGal1, GRCg7b, maternal haplotype autosomes + Z &amp; W.</title>
        <authorList>
            <person name="Warren W."/>
            <person name="Formenti G."/>
            <person name="Fedrigo O."/>
            <person name="Haase B."/>
            <person name="Mountcastle J."/>
            <person name="Balacco J."/>
            <person name="Tracey A."/>
            <person name="Schneider V."/>
            <person name="Okimoto R."/>
            <person name="Cheng H."/>
            <person name="Hawken R."/>
            <person name="Howe K."/>
            <person name="Jarvis E.D."/>
        </authorList>
    </citation>
    <scope>NUCLEOTIDE SEQUENCE [LARGE SCALE GENOMIC DNA]</scope>
    <source>
        <strain evidence="17">Broiler</strain>
    </source>
</reference>
<keyword evidence="9" id="KW-0407">Ion channel</keyword>
<sequence>MATEVLCGLTFRLLLPVCLAAACAFRYNGLSFVYLIYLLLIPLFSEPTKTTMQGHTGRLLKSLCFTSLSFLLLHIIFQITINSLEAGRTIEPGFNCSTWEKTLRQIGFESVKGADAGNVIRLFVPDIGMFIASLTIWLLCRNMVQKAINEDAVHCNAQFENEEMAVREKLEPDDALMYEEDLDDDCGEAEFEETMKLKLLRRIASLASKLREFIGNMIITTGKVVVTILLGSAGMMVPSLTSAVYFFVFLGLCTWWSCCQAFDPLIFSCLCVLMAIFSAGHLIGLYLYQLQFFQEVVPPKDFYARLFGVTSLTQTNCSSTWMIIKNQELHWYHHANPVLLLVMYYTLATLIRLWLQEPIQVPEEEKSESREDDKEIPCSPIPMTAERRRSLWYASHYTTDERKLLSMTQDEYKPSDVLLVTVNGNPADYHTIHPSLPLENGPAKADMYSTPQYKWEHSDNMSEKEEEEVEEEEEVPQEEKENVKLHALVSVFQFIMKQSYICALIAMMAWSITYHSWLTFVLLIWSCTLWMIRDRRKYAMISSPFMVFYGNLLLILQYIWSIELKNDELPQVSGFLERKEPGELASKILFTITFWLLLRQHLTEQKALQLKEATLSEVKVGNEEDEEKEEGELQEGEVAEEEEEEEEEQEDDDEDEQDIMKVLGKLVMAMFIKYWIYVCGGMFFFVSFEGRIVMYKIIYMVLFLFCVALYQVHYEWWRKILKYFWMSVVVYTMLVLIFIYTYQFESFPGLWKNMTGLDENKLADLGLKRFSVAELFTRIFIPTSFLLACILHLHYFHDRFLQLTDLKAVTSKQDNTIYRLVHQDGSLPDITMMNLTASSEKEEDKMLKEAGEKRMEEPDGEGGKGRAEKGKEEEEEDEEKEDDDVDDESEEEETTDLRNKWHLVIDRLTVLFLKFLEYFHKMQVFVWWLLELHIIKIVSSYIIWVTVKEVSLFNFVFLIAWALALPYAQFRPLASSICTVWTCVIIVCKMLYQLTSIDPSTFSSNCTLPRENETKVDLEELKTSVLYSGPVDPAEWVGLRKSYPLLLYLRNNLLMLAILAFEVTIYRHQEYYRCRNNLTAPVTKTIFHDITRAHLDDGLVNCVKYFINYFFYKFGLETCFLLSVNVIGQRMDFYAMIHAFWLIAVLYRRRRKAIAEIWPKYCCFLACIITFQYFLCIGIPPAPCKDYPWRSGNANFNSNIIKWLYFPDFIVRPNPVFLVYDFMLLLCASLQRQTFEDENKAAVRIMAGDNVEICMNLEAASFSQHNPVPDFIHCRSYLDMYKVIIFSYLFWFVLTIIFITGTTRISIFCMGYLVACFYFLLFGGDLLLKPIRSILRYWDWLIAYNVFVITMKNILSIGACGYIESLIQNSCWLIQAFSLACTVKGYRIPTNNADCKLPSGEAGIIWDSICFAFLLLQRRVFMSYYFLHVVADIKASQILASRGAELFQATIVKAVKARIEEEKKSMDQLKRQMDRIKARQQKYKKGKERMLSMTQDSTEGPEIRKVSEEDDEGEADKEKAKGKKKLWWRPWVDHASMVRSGNYYLFETDSEEEEEEEKKEEEEPRKKSAFQFVYQAWITDPKTALRQRRKEKKSFQKEEKRRRKVYGDAGSTDADCEDSEEEPVKKKSDGPDNIIKRIFNILKFTWVLFLATLDSFTAWLNSISREHIDISTVLRIERCMLTREIKKGNVPTRESIHMYYQNHMMKLSKESGLDSIDKNPGQASGLQTSERMDSLDSAASRDSISSEPTQVTMLYSRQGTTETIEEVEGEHEEEGAHSASRQDEEEVEDYSLGSEGAAYTPDTDVPLYSTVDSNAEAPPSYSKAVSFEHLPFGSPDDSAGKSLMMVSPDDSRTDRLNDAILPPLTHELTASELLLNKMFHDDELEESEKFYVGQPRVLLLIYALYNTLVARSEMVCYFVIILNHMISASMITLVLPILIFLWAMLSVPRPSKRFWMTAIVYTECHGLWDEDEKGDNSSNKGDTDDELSLPGGRRDSSGSLKSVNLAASVESIHVHFPEQQTAIRRKSSSSASQLSHRSSFSSHRSKRGSTSTRNSSQKGSSVLSIKQKSRKELLMEKFREQMIKAKAFTIKKTLQVYVPIRQFFYNLIHPDYSAVTDVYVLMFLADTVDFIIIVFGFWAFGKHSAAADITSSLSEDQVPEAFLVMVLIQFGTMVVDRALYLKKTVMGKVIFQVILVFGIHFWMFFILPGVTERKFSQNTVAQLWYFVKCVYFGLSAYQIRCGYPTRVLGNFLTKSYNYVNLFLFQGFRLVPFLTELRAVMDWVWTDTTLSLSSWICVEDIYAHIFILKCWRESEKRYPQPRGQKKKKVVKYGMGGMIIVLLICIVWFPLLFMSLIKSVAGITNKPLDVSITITLGGYQPIFTMSAQQSQLKDLNQTGFSAFLGSYRGNTAALQFLEGYGKEDITLADLEGNSNSLWTISPPSREKMIQGLLDFSAEFTVVLSWSIQRNLTLGAKAEIASDKLTFGLPEKTRRDIATMMSGKPLEKVTLETVYPYYIKAPSDSLAKPIKQLLTDCRWENITVSLVKNVSEEGVREWWVLNQLGKRYKTNEESLELFIFSDKVSPPSLGFLAGYGIMGLYASVVLVIGKFVREFFSGISHSIMFEELPNVDRILKLCTDIFLVRETGELELEEDLYAKLIFLYRSPETMIKWTREKTN</sequence>
<feature type="region of interest" description="Disordered" evidence="10">
    <location>
        <begin position="619"/>
        <end position="656"/>
    </location>
</feature>
<comment type="similarity">
    <text evidence="2">Belongs to the PIEZO (TC 1.A.75) family.</text>
</comment>
<evidence type="ECO:0000256" key="4">
    <source>
        <dbReference type="ARBA" id="ARBA00022475"/>
    </source>
</evidence>
<protein>
    <submittedName>
        <fullName evidence="17">Piezo type mechanosensitive ion channel component 2</fullName>
    </submittedName>
</protein>
<feature type="region of interest" description="Disordered" evidence="10">
    <location>
        <begin position="1971"/>
        <end position="1999"/>
    </location>
</feature>
<dbReference type="PANTHER" id="PTHR47049:SF6">
    <property type="entry name" value="PIEZO-TYPE MECHANOSENSITIVE ION CHANNEL COMPONENT"/>
    <property type="match status" value="1"/>
</dbReference>
<feature type="transmembrane region" description="Helical" evidence="11">
    <location>
        <begin position="582"/>
        <end position="598"/>
    </location>
</feature>
<organism evidence="17 18">
    <name type="scientific">Gallus gallus</name>
    <name type="common">Chicken</name>
    <dbReference type="NCBI Taxonomy" id="9031"/>
    <lineage>
        <taxon>Eukaryota</taxon>
        <taxon>Metazoa</taxon>
        <taxon>Chordata</taxon>
        <taxon>Craniata</taxon>
        <taxon>Vertebrata</taxon>
        <taxon>Euteleostomi</taxon>
        <taxon>Archelosauria</taxon>
        <taxon>Archosauria</taxon>
        <taxon>Dinosauria</taxon>
        <taxon>Saurischia</taxon>
        <taxon>Theropoda</taxon>
        <taxon>Coelurosauria</taxon>
        <taxon>Aves</taxon>
        <taxon>Neognathae</taxon>
        <taxon>Galloanserae</taxon>
        <taxon>Galliformes</taxon>
        <taxon>Phasianidae</taxon>
        <taxon>Phasianinae</taxon>
        <taxon>Gallus</taxon>
    </lineage>
</organism>
<feature type="transmembrane region" description="Helical" evidence="11">
    <location>
        <begin position="2291"/>
        <end position="2310"/>
    </location>
</feature>
<feature type="transmembrane region" description="Helical" evidence="11">
    <location>
        <begin position="2118"/>
        <end position="2141"/>
    </location>
</feature>
<dbReference type="GO" id="GO:0005886">
    <property type="term" value="C:plasma membrane"/>
    <property type="evidence" value="ECO:0007669"/>
    <property type="project" value="UniProtKB-SubCell"/>
</dbReference>
<feature type="transmembrane region" description="Helical" evidence="11">
    <location>
        <begin position="2189"/>
        <end position="2211"/>
    </location>
</feature>
<feature type="domain" description="Piezo transmembrane helical unit" evidence="14">
    <location>
        <begin position="1910"/>
        <end position="1964"/>
    </location>
</feature>
<feature type="domain" description="Piezo TM1-24" evidence="15">
    <location>
        <begin position="26"/>
        <end position="379"/>
    </location>
</feature>
<keyword evidence="7" id="KW-0406">Ion transport</keyword>
<feature type="domain" description="Piezo non-specific cation channel cap" evidence="12">
    <location>
        <begin position="2391"/>
        <end position="2673"/>
    </location>
</feature>
<feature type="region of interest" description="Disordered" evidence="10">
    <location>
        <begin position="840"/>
        <end position="893"/>
    </location>
</feature>
<feature type="transmembrane region" description="Helical" evidence="11">
    <location>
        <begin position="1305"/>
        <end position="1328"/>
    </location>
</feature>
<feature type="transmembrane region" description="Helical" evidence="11">
    <location>
        <begin position="1209"/>
        <end position="1230"/>
    </location>
</feature>
<feature type="domain" description="Piezo THU9 and anchor" evidence="16">
    <location>
        <begin position="2116"/>
        <end position="2353"/>
    </location>
</feature>
<dbReference type="InterPro" id="IPR031334">
    <property type="entry name" value="Piezo_cap_dom"/>
</dbReference>
<evidence type="ECO:0000256" key="5">
    <source>
        <dbReference type="ARBA" id="ARBA00022692"/>
    </source>
</evidence>
<feature type="transmembrane region" description="Helical" evidence="11">
    <location>
        <begin position="2255"/>
        <end position="2271"/>
    </location>
</feature>
<feature type="transmembrane region" description="Helical" evidence="11">
    <location>
        <begin position="2223"/>
        <end position="2243"/>
    </location>
</feature>
<name>A0A8V0X345_CHICK</name>
<feature type="region of interest" description="Disordered" evidence="10">
    <location>
        <begin position="2021"/>
        <end position="2066"/>
    </location>
</feature>
<evidence type="ECO:0000256" key="6">
    <source>
        <dbReference type="ARBA" id="ARBA00022989"/>
    </source>
</evidence>
<evidence type="ECO:0000256" key="3">
    <source>
        <dbReference type="ARBA" id="ARBA00022448"/>
    </source>
</evidence>
<dbReference type="InterPro" id="IPR027272">
    <property type="entry name" value="Piezo"/>
</dbReference>
<feature type="transmembrane region" description="Helical" evidence="11">
    <location>
        <begin position="2331"/>
        <end position="2355"/>
    </location>
</feature>
<feature type="transmembrane region" description="Helical" evidence="11">
    <location>
        <begin position="265"/>
        <end position="288"/>
    </location>
</feature>
<feature type="transmembrane region" description="Helical" evidence="11">
    <location>
        <begin position="59"/>
        <end position="81"/>
    </location>
</feature>
<feature type="compositionally biased region" description="Acidic residues" evidence="10">
    <location>
        <begin position="623"/>
        <end position="656"/>
    </location>
</feature>
<feature type="transmembrane region" description="Helical" evidence="11">
    <location>
        <begin position="213"/>
        <end position="233"/>
    </location>
</feature>
<evidence type="ECO:0000259" key="12">
    <source>
        <dbReference type="Pfam" id="PF12166"/>
    </source>
</evidence>
<feature type="transmembrane region" description="Helical" evidence="11">
    <location>
        <begin position="1161"/>
        <end position="1182"/>
    </location>
</feature>
<dbReference type="GeneTree" id="ENSGT00940000154456"/>
<dbReference type="Pfam" id="PF24871">
    <property type="entry name" value="Piezo_TM1-24"/>
    <property type="match status" value="2"/>
</dbReference>
<feature type="transmembrane region" description="Helical" evidence="11">
    <location>
        <begin position="950"/>
        <end position="968"/>
    </location>
</feature>
<keyword evidence="6 11" id="KW-1133">Transmembrane helix</keyword>
<feature type="compositionally biased region" description="Acidic residues" evidence="10">
    <location>
        <begin position="1763"/>
        <end position="1773"/>
    </location>
</feature>
<reference evidence="17" key="3">
    <citation type="submission" date="2025-09" db="UniProtKB">
        <authorList>
            <consortium name="Ensembl"/>
        </authorList>
    </citation>
    <scope>IDENTIFICATION</scope>
    <source>
        <strain evidence="17">broiler</strain>
    </source>
</reference>
<evidence type="ECO:0000256" key="10">
    <source>
        <dbReference type="SAM" id="MobiDB-lite"/>
    </source>
</evidence>
<dbReference type="Pfam" id="PF23188">
    <property type="entry name" value="THU_Piezo1"/>
    <property type="match status" value="1"/>
</dbReference>
<evidence type="ECO:0000259" key="15">
    <source>
        <dbReference type="Pfam" id="PF24871"/>
    </source>
</evidence>
<feature type="compositionally biased region" description="Polar residues" evidence="10">
    <location>
        <begin position="1740"/>
        <end position="1758"/>
    </location>
</feature>
<dbReference type="InterPro" id="IPR056769">
    <property type="entry name" value="Piezo_TM1-24"/>
</dbReference>
<dbReference type="InterPro" id="IPR031805">
    <property type="entry name" value="Piezo_TM25-28"/>
</dbReference>
<accession>A0A8V0X345</accession>
<feature type="transmembrane region" description="Helical" evidence="11">
    <location>
        <begin position="1926"/>
        <end position="1947"/>
    </location>
</feature>
<dbReference type="Pfam" id="PF15917">
    <property type="entry name" value="Piezo_TM25-28"/>
    <property type="match status" value="1"/>
</dbReference>
<feature type="transmembrane region" description="Helical" evidence="11">
    <location>
        <begin position="514"/>
        <end position="532"/>
    </location>
</feature>
<feature type="domain" description="Piezo TM25-28" evidence="13">
    <location>
        <begin position="1259"/>
        <end position="1590"/>
    </location>
</feature>
<dbReference type="InterPro" id="IPR056768">
    <property type="entry name" value="THU_Piezo"/>
</dbReference>
<feature type="compositionally biased region" description="Polar residues" evidence="10">
    <location>
        <begin position="2054"/>
        <end position="2066"/>
    </location>
</feature>
<feature type="transmembrane region" description="Helical" evidence="11">
    <location>
        <begin position="692"/>
        <end position="711"/>
    </location>
</feature>
<feature type="transmembrane region" description="Helical" evidence="11">
    <location>
        <begin position="1280"/>
        <end position="1299"/>
    </location>
</feature>
<feature type="transmembrane region" description="Helical" evidence="11">
    <location>
        <begin position="544"/>
        <end position="562"/>
    </location>
</feature>
<evidence type="ECO:0000259" key="14">
    <source>
        <dbReference type="Pfam" id="PF23188"/>
    </source>
</evidence>
<evidence type="ECO:0000256" key="8">
    <source>
        <dbReference type="ARBA" id="ARBA00023136"/>
    </source>
</evidence>
<dbReference type="Ensembl" id="ENSGALT00010003850.1">
    <property type="protein sequence ID" value="ENSGALP00010002163.1"/>
    <property type="gene ID" value="ENSGALG00010001666.1"/>
</dbReference>
<evidence type="ECO:0000256" key="2">
    <source>
        <dbReference type="ARBA" id="ARBA00007821"/>
    </source>
</evidence>
<keyword evidence="3" id="KW-0813">Transport</keyword>
<dbReference type="Pfam" id="PF24874">
    <property type="entry name" value="Piezo_THU9_anchor"/>
    <property type="match status" value="1"/>
</dbReference>
<feature type="transmembrane region" description="Helical" evidence="11">
    <location>
        <begin position="239"/>
        <end position="258"/>
    </location>
</feature>
<gene>
    <name evidence="17" type="primary">PIEZO2</name>
</gene>
<dbReference type="GO" id="GO:0008381">
    <property type="term" value="F:mechanosensitive monoatomic ion channel activity"/>
    <property type="evidence" value="ECO:0007669"/>
    <property type="project" value="InterPro"/>
</dbReference>
<evidence type="ECO:0000256" key="1">
    <source>
        <dbReference type="ARBA" id="ARBA00004651"/>
    </source>
</evidence>
<proteinExistence type="inferred from homology"/>
<keyword evidence="4" id="KW-1003">Cell membrane</keyword>
<feature type="transmembrane region" description="Helical" evidence="11">
    <location>
        <begin position="2586"/>
        <end position="2609"/>
    </location>
</feature>
<feature type="compositionally biased region" description="Acidic residues" evidence="10">
    <location>
        <begin position="464"/>
        <end position="476"/>
    </location>
</feature>
<feature type="transmembrane region" description="Helical" evidence="11">
    <location>
        <begin position="666"/>
        <end position="686"/>
    </location>
</feature>